<feature type="compositionally biased region" description="Polar residues" evidence="1">
    <location>
        <begin position="694"/>
        <end position="703"/>
    </location>
</feature>
<dbReference type="AlphaFoldDB" id="A0AB39ZSP4"/>
<feature type="compositionally biased region" description="Low complexity" evidence="1">
    <location>
        <begin position="652"/>
        <end position="676"/>
    </location>
</feature>
<dbReference type="RefSeq" id="XP_016941093.3">
    <property type="nucleotide sequence ID" value="XM_017085604.4"/>
</dbReference>
<evidence type="ECO:0000313" key="3">
    <source>
        <dbReference type="RefSeq" id="XP_016941093.3"/>
    </source>
</evidence>
<accession>A0AB39ZSP4</accession>
<feature type="compositionally biased region" description="Low complexity" evidence="1">
    <location>
        <begin position="342"/>
        <end position="355"/>
    </location>
</feature>
<feature type="compositionally biased region" description="Polar residues" evidence="1">
    <location>
        <begin position="563"/>
        <end position="580"/>
    </location>
</feature>
<feature type="compositionally biased region" description="Low complexity" evidence="1">
    <location>
        <begin position="401"/>
        <end position="431"/>
    </location>
</feature>
<dbReference type="RefSeq" id="XP_016941096.3">
    <property type="nucleotide sequence ID" value="XM_017085607.4"/>
</dbReference>
<keyword evidence="2" id="KW-1185">Reference proteome</keyword>
<feature type="compositionally biased region" description="Basic residues" evidence="1">
    <location>
        <begin position="258"/>
        <end position="268"/>
    </location>
</feature>
<feature type="compositionally biased region" description="Basic residues" evidence="1">
    <location>
        <begin position="227"/>
        <end position="246"/>
    </location>
</feature>
<feature type="compositionally biased region" description="Polar residues" evidence="1">
    <location>
        <begin position="453"/>
        <end position="467"/>
    </location>
</feature>
<dbReference type="RefSeq" id="XP_065719429.2">
    <property type="nucleotide sequence ID" value="XM_065863357.2"/>
</dbReference>
<evidence type="ECO:0000313" key="2">
    <source>
        <dbReference type="Proteomes" id="UP001652628"/>
    </source>
</evidence>
<dbReference type="Proteomes" id="UP001652628">
    <property type="component" value="Chromosome 2R"/>
</dbReference>
<feature type="compositionally biased region" description="Acidic residues" evidence="1">
    <location>
        <begin position="204"/>
        <end position="213"/>
    </location>
</feature>
<evidence type="ECO:0000313" key="6">
    <source>
        <dbReference type="RefSeq" id="XP_065719429.2"/>
    </source>
</evidence>
<name>A0AB39ZSP4_DROSZ</name>
<gene>
    <name evidence="3 4 5 6" type="primary">LOC108018144</name>
</gene>
<proteinExistence type="predicted"/>
<feature type="region of interest" description="Disordered" evidence="1">
    <location>
        <begin position="642"/>
        <end position="711"/>
    </location>
</feature>
<feature type="region of interest" description="Disordered" evidence="1">
    <location>
        <begin position="401"/>
        <end position="511"/>
    </location>
</feature>
<feature type="region of interest" description="Disordered" evidence="1">
    <location>
        <begin position="563"/>
        <end position="605"/>
    </location>
</feature>
<keyword evidence="3 4" id="KW-0238">DNA-binding</keyword>
<evidence type="ECO:0000313" key="4">
    <source>
        <dbReference type="RefSeq" id="XP_016941096.3"/>
    </source>
</evidence>
<dbReference type="SUPFAM" id="SSF57603">
    <property type="entry name" value="FnI-like domain"/>
    <property type="match status" value="1"/>
</dbReference>
<sequence length="789" mass="85614">MPSVKSAESEILLGIIRSDSMTNGNSLRSCLLLATILGLLCRTKALPFEYVDEHEDFNYDLDTAQSQAKYDARLLSQQMLSDAELQRQGVSGGQDNALDADSSRAQGIAAGSDLEAASSAQENLEPHSRAASCFTNGHKYTHGQKVPRLDACEVCLCMDGEIFCWWEKCDKANVNKAKSGGSHNVNVGLGLGNGNGDGVGGGGGDDDDGDGDYSDPYRQESTTGKSTKVHKAARKVGKRHKHRRNQKNFNDYEVYHSQRQKQKQKLKPRQPDYKKSVIKQQLQLQQKHKSDVGGNYNIIKEHKHEQQQQQQQQQNVAALAVNQAAKATHYQQPASTTPPHPQQHNNNHPHQQPPHSSSKILNFPENLPALLYYDYKTEEHEHHQHQHHQQHLLHEKQRLLQQQQQEALARQKAAESHSQSESAAGEPSASADKNFDEAETDSDILPEPPTKQPRASATQWPTSSSTAKALMTTRPVATVAATSTSTSTAASASATRTTTSRTTPRTTTTTATGTNEMVTSTLSGMEKSGATVAATNLQHDRSGPDAEPDDAFHRWLTSTELNADNTNSLDDNLEQETPASTIIDDVGTANKSDRSSSGSKDNAGDAVFFRSSYNDYSSEFNGSVVNIDITLTAVDVHPRRQTDLIANGNRTSGVNDNGNSNISNSSKSSKTNIYSNDGAAGTTMDRQAPRSIGTIGSSGSNQDQPQQSPVVPSYTLTTIITTTPLAPGRMCNVLGKLYKIGDILPQDTGNCLQCICTDAVTPDEMPSVTCSPHNCPPLVLPDLFDATGY</sequence>
<feature type="region of interest" description="Disordered" evidence="1">
    <location>
        <begin position="256"/>
        <end position="275"/>
    </location>
</feature>
<feature type="compositionally biased region" description="Low complexity" evidence="1">
    <location>
        <begin position="472"/>
        <end position="511"/>
    </location>
</feature>
<evidence type="ECO:0000313" key="5">
    <source>
        <dbReference type="RefSeq" id="XP_016941097.3"/>
    </source>
</evidence>
<dbReference type="GeneID" id="108018144"/>
<feature type="region of interest" description="Disordered" evidence="1">
    <location>
        <begin position="195"/>
        <end position="251"/>
    </location>
</feature>
<evidence type="ECO:0000256" key="1">
    <source>
        <dbReference type="SAM" id="MobiDB-lite"/>
    </source>
</evidence>
<protein>
    <submittedName>
        <fullName evidence="3 4">Homeobox protein 13</fullName>
    </submittedName>
</protein>
<dbReference type="RefSeq" id="XP_016941097.3">
    <property type="nucleotide sequence ID" value="XM_017085608.4"/>
</dbReference>
<keyword evidence="3 4" id="KW-0371">Homeobox</keyword>
<organism evidence="2 4">
    <name type="scientific">Drosophila suzukii</name>
    <name type="common">Spotted-wing drosophila fruit fly</name>
    <dbReference type="NCBI Taxonomy" id="28584"/>
    <lineage>
        <taxon>Eukaryota</taxon>
        <taxon>Metazoa</taxon>
        <taxon>Ecdysozoa</taxon>
        <taxon>Arthropoda</taxon>
        <taxon>Hexapoda</taxon>
        <taxon>Insecta</taxon>
        <taxon>Pterygota</taxon>
        <taxon>Neoptera</taxon>
        <taxon>Endopterygota</taxon>
        <taxon>Diptera</taxon>
        <taxon>Brachycera</taxon>
        <taxon>Muscomorpha</taxon>
        <taxon>Ephydroidea</taxon>
        <taxon>Drosophilidae</taxon>
        <taxon>Drosophila</taxon>
        <taxon>Sophophora</taxon>
    </lineage>
</organism>
<reference evidence="3 4" key="1">
    <citation type="submission" date="2025-05" db="UniProtKB">
        <authorList>
            <consortium name="RefSeq"/>
        </authorList>
    </citation>
    <scope>IDENTIFICATION</scope>
</reference>
<dbReference type="GO" id="GO:0003677">
    <property type="term" value="F:DNA binding"/>
    <property type="evidence" value="ECO:0007669"/>
    <property type="project" value="UniProtKB-KW"/>
</dbReference>
<dbReference type="Gene3D" id="2.10.70.10">
    <property type="entry name" value="Complement Module, domain 1"/>
    <property type="match status" value="1"/>
</dbReference>
<feature type="region of interest" description="Disordered" evidence="1">
    <location>
        <begin position="323"/>
        <end position="361"/>
    </location>
</feature>